<dbReference type="Proteomes" id="UP000198711">
    <property type="component" value="Unassembled WGS sequence"/>
</dbReference>
<sequence length="303" mass="33556">MAGISSRSAMKPENRYKYNGKELQHQEFSDGSGLELYDYGARMQDPQLGRWWVIDPLSEKSRRWSPYNYAFDNPIRFIDPDGMWPFPVNIRSFAPYDWFGGGFMGDGNKRGYTTSSNATARLKQSFTVDPTKGSVTELRTSSNGSFHPMLGYDVAKDDRGSITNLKTVENKDGSTTTSFTSNMAGHNPLVKGSPDIDVHTNFSLTENDKAGTLKVNAVQTGDAFPAAETMIADTKGNQLFIGVSPANGNPYTSLPGDNDRPMMQANFTITMDKKGVFTGVQQGDKKYTTAEWNKMNQNKPTVQ</sequence>
<dbReference type="InterPro" id="IPR050708">
    <property type="entry name" value="T6SS_VgrG/RHS"/>
</dbReference>
<dbReference type="PANTHER" id="PTHR32305">
    <property type="match status" value="1"/>
</dbReference>
<gene>
    <name evidence="1" type="ORF">SAMN05444410_1283</name>
</gene>
<dbReference type="EMBL" id="FNNO01000028">
    <property type="protein sequence ID" value="SDX69553.1"/>
    <property type="molecule type" value="Genomic_DNA"/>
</dbReference>
<dbReference type="AlphaFoldDB" id="A0A8X8IIW0"/>
<evidence type="ECO:0000313" key="2">
    <source>
        <dbReference type="Proteomes" id="UP000198711"/>
    </source>
</evidence>
<proteinExistence type="predicted"/>
<organism evidence="1 2">
    <name type="scientific">Hydrobacter penzbergensis</name>
    <dbReference type="NCBI Taxonomy" id="1235997"/>
    <lineage>
        <taxon>Bacteria</taxon>
        <taxon>Pseudomonadati</taxon>
        <taxon>Bacteroidota</taxon>
        <taxon>Chitinophagia</taxon>
        <taxon>Chitinophagales</taxon>
        <taxon>Chitinophagaceae</taxon>
        <taxon>Hydrobacter</taxon>
    </lineage>
</organism>
<accession>A0A8X8IIW0</accession>
<evidence type="ECO:0000313" key="1">
    <source>
        <dbReference type="EMBL" id="SDX69553.1"/>
    </source>
</evidence>
<dbReference type="InterPro" id="IPR022385">
    <property type="entry name" value="Rhs_assc_core"/>
</dbReference>
<comment type="caution">
    <text evidence="1">The sequence shown here is derived from an EMBL/GenBank/DDBJ whole genome shotgun (WGS) entry which is preliminary data.</text>
</comment>
<name>A0A8X8IIW0_9BACT</name>
<reference evidence="1 2" key="1">
    <citation type="submission" date="2016-10" db="EMBL/GenBank/DDBJ databases">
        <authorList>
            <person name="Varghese N."/>
            <person name="Submissions S."/>
        </authorList>
    </citation>
    <scope>NUCLEOTIDE SEQUENCE [LARGE SCALE GENOMIC DNA]</scope>
    <source>
        <strain evidence="1 2">DSM 25353</strain>
    </source>
</reference>
<dbReference type="PANTHER" id="PTHR32305:SF15">
    <property type="entry name" value="PROTEIN RHSA-RELATED"/>
    <property type="match status" value="1"/>
</dbReference>
<dbReference type="Gene3D" id="2.180.10.10">
    <property type="entry name" value="RHS repeat-associated core"/>
    <property type="match status" value="1"/>
</dbReference>
<dbReference type="NCBIfam" id="TIGR03696">
    <property type="entry name" value="Rhs_assc_core"/>
    <property type="match status" value="1"/>
</dbReference>
<keyword evidence="2" id="KW-1185">Reference proteome</keyword>
<protein>
    <submittedName>
        <fullName evidence="1">RHS repeat-associated core domain-containing protein</fullName>
    </submittedName>
</protein>